<feature type="compositionally biased region" description="Basic and acidic residues" evidence="1">
    <location>
        <begin position="643"/>
        <end position="675"/>
    </location>
</feature>
<feature type="region of interest" description="Disordered" evidence="1">
    <location>
        <begin position="31"/>
        <end position="70"/>
    </location>
</feature>
<organism evidence="2 3">
    <name type="scientific">Exophiala aquamarina CBS 119918</name>
    <dbReference type="NCBI Taxonomy" id="1182545"/>
    <lineage>
        <taxon>Eukaryota</taxon>
        <taxon>Fungi</taxon>
        <taxon>Dikarya</taxon>
        <taxon>Ascomycota</taxon>
        <taxon>Pezizomycotina</taxon>
        <taxon>Eurotiomycetes</taxon>
        <taxon>Chaetothyriomycetidae</taxon>
        <taxon>Chaetothyriales</taxon>
        <taxon>Herpotrichiellaceae</taxon>
        <taxon>Exophiala</taxon>
    </lineage>
</organism>
<evidence type="ECO:0000256" key="1">
    <source>
        <dbReference type="SAM" id="MobiDB-lite"/>
    </source>
</evidence>
<sequence>TGDNVGIAAIGQTSTYSSHTLRQGDAVGSVIDHKSQDPTTYKMPEHTFGQGTSASGEKSTSGVPAGAAGTAASRAFNKHNDQSTDIADLPLASNIPGAFPKESAHDTVTLPPVNRPIDHEAGRAAPISTESNSAAAPARTEPNQTGTFGRILGAVGLGGAAAGTGIAASKAAEDRSQAVIDTPEQPTTTTGVGSYTAPTQSGPSPSHHRKESIPTTAYPAGPGSPSPIHAPVGGTRGSTASEDKSHAGRNAGLAAAGLGAGAGALGAHEYGKSREGPADTPTSSTLSGTLPTMDSALPNSGQTTSAFPSNSQSTTSSALPSSTRTGTEQGVPRDQHLTTSGQDQQASGYGKTAAAAGLGAGAGAAGVSALQHDRKPDSTDRFAEQPWQSNQTPSHPSTGGTSDLVREQASSQTPVTSAIGTSSTDPTTGDSHAGRNAALAGAAGAGPGAYGAHEYGKRSAGQDAANQPSTGGTSNLVREQAASQTPVTSTRDNVGTGPTKDDSHTGRNAALAGAAGAGAYGAHEHSKHQAEEDAPRRQKDLAEQEAARQKQFERDQKAAEKQAHKEEKQHEKDLKKQEKAEEKAHQKDHKKEEKAHDKAVAKEEKHHQKELDKEDEAEHKRREKEAAALAGTAGAGGAAYAAHRHDADANNKGKLSSENDHERNKLHKDAPEKKPSLFKRIFRRRKNKDTGDSEEYSTDEEDNTGSTGTTAAGLSAGAAGAGLAGSKSDKGYDVASGGPQKPSYNPLHKDD</sequence>
<feature type="compositionally biased region" description="Polar residues" evidence="1">
    <location>
        <begin position="184"/>
        <end position="204"/>
    </location>
</feature>
<feature type="region of interest" description="Disordered" evidence="1">
    <location>
        <begin position="173"/>
        <end position="252"/>
    </location>
</feature>
<dbReference type="AlphaFoldDB" id="A0A072PM36"/>
<comment type="caution">
    <text evidence="2">The sequence shown here is derived from an EMBL/GenBank/DDBJ whole genome shotgun (WGS) entry which is preliminary data.</text>
</comment>
<dbReference type="HOGENOM" id="CLU_012406_0_0_1"/>
<feature type="compositionally biased region" description="Polar residues" evidence="1">
    <location>
        <begin position="408"/>
        <end position="419"/>
    </location>
</feature>
<keyword evidence="3" id="KW-1185">Reference proteome</keyword>
<feature type="compositionally biased region" description="Low complexity" evidence="1">
    <location>
        <begin position="309"/>
        <end position="325"/>
    </location>
</feature>
<dbReference type="GeneID" id="25281709"/>
<feature type="compositionally biased region" description="Basic and acidic residues" evidence="1">
    <location>
        <begin position="522"/>
        <end position="626"/>
    </location>
</feature>
<feature type="non-terminal residue" evidence="2">
    <location>
        <position position="1"/>
    </location>
</feature>
<feature type="region of interest" description="Disordered" evidence="1">
    <location>
        <begin position="124"/>
        <end position="144"/>
    </location>
</feature>
<feature type="compositionally biased region" description="Low complexity" evidence="1">
    <location>
        <begin position="704"/>
        <end position="718"/>
    </location>
</feature>
<gene>
    <name evidence="2" type="ORF">A1O9_06794</name>
</gene>
<feature type="compositionally biased region" description="Low complexity" evidence="1">
    <location>
        <begin position="420"/>
        <end position="442"/>
    </location>
</feature>
<feature type="compositionally biased region" description="Polar residues" evidence="1">
    <location>
        <begin position="297"/>
        <end position="308"/>
    </location>
</feature>
<name>A0A072PM36_9EURO</name>
<feature type="compositionally biased region" description="Polar residues" evidence="1">
    <location>
        <begin position="386"/>
        <end position="401"/>
    </location>
</feature>
<feature type="compositionally biased region" description="Acidic residues" evidence="1">
    <location>
        <begin position="692"/>
        <end position="703"/>
    </location>
</feature>
<reference evidence="2 3" key="1">
    <citation type="submission" date="2013-03" db="EMBL/GenBank/DDBJ databases">
        <title>The Genome Sequence of Exophiala aquamarina CBS 119918.</title>
        <authorList>
            <consortium name="The Broad Institute Genomics Platform"/>
            <person name="Cuomo C."/>
            <person name="de Hoog S."/>
            <person name="Gorbushina A."/>
            <person name="Walker B."/>
            <person name="Young S.K."/>
            <person name="Zeng Q."/>
            <person name="Gargeya S."/>
            <person name="Fitzgerald M."/>
            <person name="Haas B."/>
            <person name="Abouelleil A."/>
            <person name="Allen A.W."/>
            <person name="Alvarado L."/>
            <person name="Arachchi H.M."/>
            <person name="Berlin A.M."/>
            <person name="Chapman S.B."/>
            <person name="Gainer-Dewar J."/>
            <person name="Goldberg J."/>
            <person name="Griggs A."/>
            <person name="Gujja S."/>
            <person name="Hansen M."/>
            <person name="Howarth C."/>
            <person name="Imamovic A."/>
            <person name="Ireland A."/>
            <person name="Larimer J."/>
            <person name="McCowan C."/>
            <person name="Murphy C."/>
            <person name="Pearson M."/>
            <person name="Poon T.W."/>
            <person name="Priest M."/>
            <person name="Roberts A."/>
            <person name="Saif S."/>
            <person name="Shea T."/>
            <person name="Sisk P."/>
            <person name="Sykes S."/>
            <person name="Wortman J."/>
            <person name="Nusbaum C."/>
            <person name="Birren B."/>
        </authorList>
    </citation>
    <scope>NUCLEOTIDE SEQUENCE [LARGE SCALE GENOMIC DNA]</scope>
    <source>
        <strain evidence="2 3">CBS 119918</strain>
    </source>
</reference>
<feature type="compositionally biased region" description="Basic and acidic residues" evidence="1">
    <location>
        <begin position="371"/>
        <end position="383"/>
    </location>
</feature>
<feature type="compositionally biased region" description="Polar residues" evidence="1">
    <location>
        <begin position="464"/>
        <end position="493"/>
    </location>
</feature>
<feature type="non-terminal residue" evidence="2">
    <location>
        <position position="751"/>
    </location>
</feature>
<dbReference type="Proteomes" id="UP000027920">
    <property type="component" value="Unassembled WGS sequence"/>
</dbReference>
<feature type="compositionally biased region" description="Low complexity" evidence="1">
    <location>
        <begin position="59"/>
        <end position="70"/>
    </location>
</feature>
<feature type="compositionally biased region" description="Basic residues" evidence="1">
    <location>
        <begin position="676"/>
        <end position="687"/>
    </location>
</feature>
<dbReference type="OrthoDB" id="4159553at2759"/>
<feature type="compositionally biased region" description="Polar residues" evidence="1">
    <location>
        <begin position="337"/>
        <end position="347"/>
    </location>
</feature>
<evidence type="ECO:0000313" key="3">
    <source>
        <dbReference type="Proteomes" id="UP000027920"/>
    </source>
</evidence>
<feature type="compositionally biased region" description="Polar residues" evidence="1">
    <location>
        <begin position="49"/>
        <end position="58"/>
    </location>
</feature>
<dbReference type="STRING" id="1182545.A0A072PM36"/>
<proteinExistence type="predicted"/>
<dbReference type="RefSeq" id="XP_013259195.1">
    <property type="nucleotide sequence ID" value="XM_013403741.1"/>
</dbReference>
<feature type="region of interest" description="Disordered" evidence="1">
    <location>
        <begin position="264"/>
        <end position="751"/>
    </location>
</feature>
<dbReference type="EMBL" id="AMGV01000005">
    <property type="protein sequence ID" value="KEF56605.1"/>
    <property type="molecule type" value="Genomic_DNA"/>
</dbReference>
<feature type="compositionally biased region" description="Low complexity" evidence="1">
    <location>
        <begin position="280"/>
        <end position="292"/>
    </location>
</feature>
<accession>A0A072PM36</accession>
<dbReference type="VEuPathDB" id="FungiDB:A1O9_06794"/>
<protein>
    <submittedName>
        <fullName evidence="2">Uncharacterized protein</fullName>
    </submittedName>
</protein>
<evidence type="ECO:0000313" key="2">
    <source>
        <dbReference type="EMBL" id="KEF56605.1"/>
    </source>
</evidence>